<organism evidence="1 2">
    <name type="scientific">Leucocoprinus leucothites</name>
    <dbReference type="NCBI Taxonomy" id="201217"/>
    <lineage>
        <taxon>Eukaryota</taxon>
        <taxon>Fungi</taxon>
        <taxon>Dikarya</taxon>
        <taxon>Basidiomycota</taxon>
        <taxon>Agaricomycotina</taxon>
        <taxon>Agaricomycetes</taxon>
        <taxon>Agaricomycetidae</taxon>
        <taxon>Agaricales</taxon>
        <taxon>Agaricineae</taxon>
        <taxon>Agaricaceae</taxon>
        <taxon>Leucocoprinus</taxon>
    </lineage>
</organism>
<comment type="caution">
    <text evidence="1">The sequence shown here is derived from an EMBL/GenBank/DDBJ whole genome shotgun (WGS) entry which is preliminary data.</text>
</comment>
<dbReference type="AlphaFoldDB" id="A0A8H5FVU1"/>
<evidence type="ECO:0000313" key="1">
    <source>
        <dbReference type="EMBL" id="KAF5350577.1"/>
    </source>
</evidence>
<accession>A0A8H5FVU1</accession>
<keyword evidence="2" id="KW-1185">Reference proteome</keyword>
<name>A0A8H5FVU1_9AGAR</name>
<dbReference type="OrthoDB" id="3232644at2759"/>
<dbReference type="Proteomes" id="UP000559027">
    <property type="component" value="Unassembled WGS sequence"/>
</dbReference>
<reference evidence="1 2" key="1">
    <citation type="journal article" date="2020" name="ISME J.">
        <title>Uncovering the hidden diversity of litter-decomposition mechanisms in mushroom-forming fungi.</title>
        <authorList>
            <person name="Floudas D."/>
            <person name="Bentzer J."/>
            <person name="Ahren D."/>
            <person name="Johansson T."/>
            <person name="Persson P."/>
            <person name="Tunlid A."/>
        </authorList>
    </citation>
    <scope>NUCLEOTIDE SEQUENCE [LARGE SCALE GENOMIC DNA]</scope>
    <source>
        <strain evidence="1 2">CBS 146.42</strain>
    </source>
</reference>
<proteinExistence type="predicted"/>
<gene>
    <name evidence="1" type="ORF">D9756_008552</name>
</gene>
<sequence>MTLIPKKDTLERLDCTNTVMSAKEFYYRPEFHIGALPDELILEILRHATWVPYGIAPTDLVVKRFQSTEAAALEKEYRQSLVTKRYLVRVCKKWYRLAYIFLYEWILVARVKNLRGLVLAVEQSSSTEPQNHTLVGWCTRRLDIDTHRTGCEKDEDVANLGTLLLRLLRNLVNLEVLTVNRCLSLGTDYNFEHFPWLSPIVSHSWGPRLQFLNWVHEADWFQADTWEPFLRSHPHIIGINLPRTNAPKHVVAPVSFSHNLLTWNTGYISIIPISTTFTSLRRLSINLHRLYITDSKWEDYFIRWPIPSLTDLQLNCIHFYGGVGIDLNITLNTVHSLMHRFMPNLRRVELVLPVWPATWSGYVFPEKVEILGVRVCSTKPTRKLVAVLLQVLNQVVKNAHRPLTIQFLDSGTLNGVLTHEKFLVRHAKERNLLEQWLDCEGYEYKLHLEESPT</sequence>
<protein>
    <recommendedName>
        <fullName evidence="3">F-box domain-containing protein</fullName>
    </recommendedName>
</protein>
<evidence type="ECO:0008006" key="3">
    <source>
        <dbReference type="Google" id="ProtNLM"/>
    </source>
</evidence>
<dbReference type="EMBL" id="JAACJO010000014">
    <property type="protein sequence ID" value="KAF5350577.1"/>
    <property type="molecule type" value="Genomic_DNA"/>
</dbReference>
<evidence type="ECO:0000313" key="2">
    <source>
        <dbReference type="Proteomes" id="UP000559027"/>
    </source>
</evidence>